<dbReference type="InterPro" id="IPR007225">
    <property type="entry name" value="EXOC6/Sec15"/>
</dbReference>
<evidence type="ECO:0000256" key="2">
    <source>
        <dbReference type="ARBA" id="ARBA00022448"/>
    </source>
</evidence>
<dbReference type="Pfam" id="PF04091">
    <property type="entry name" value="Sec15_C"/>
    <property type="match status" value="1"/>
</dbReference>
<dbReference type="Pfam" id="PF20651">
    <property type="entry name" value="EXOC6_Sec15_N"/>
    <property type="match status" value="1"/>
</dbReference>
<dbReference type="PANTHER" id="PTHR12702">
    <property type="entry name" value="SEC15"/>
    <property type="match status" value="1"/>
</dbReference>
<dbReference type="RefSeq" id="XP_025349369.1">
    <property type="nucleotide sequence ID" value="XM_025490614.1"/>
</dbReference>
<dbReference type="GO" id="GO:0016020">
    <property type="term" value="C:membrane"/>
    <property type="evidence" value="ECO:0007669"/>
    <property type="project" value="TreeGrafter"/>
</dbReference>
<dbReference type="InterPro" id="IPR046361">
    <property type="entry name" value="EXOC6/Sec15_C"/>
</dbReference>
<dbReference type="GO" id="GO:0006886">
    <property type="term" value="P:intracellular protein transport"/>
    <property type="evidence" value="ECO:0007669"/>
    <property type="project" value="InterPro"/>
</dbReference>
<dbReference type="GO" id="GO:0000145">
    <property type="term" value="C:exocyst"/>
    <property type="evidence" value="ECO:0007669"/>
    <property type="project" value="UniProtKB-UniRule"/>
</dbReference>
<evidence type="ECO:0000313" key="10">
    <source>
        <dbReference type="Proteomes" id="UP000245942"/>
    </source>
</evidence>
<feature type="domain" description="Exocyst complex subunit EXOC6/Sec15 C-terminal" evidence="7">
    <location>
        <begin position="433"/>
        <end position="698"/>
    </location>
</feature>
<comment type="similarity">
    <text evidence="1 5">Belongs to the SEC15 family.</text>
</comment>
<feature type="signal peptide" evidence="6">
    <location>
        <begin position="1"/>
        <end position="25"/>
    </location>
</feature>
<dbReference type="Gene3D" id="1.20.58.670">
    <property type="entry name" value="Dsl1p vesicle tethering complex, Tip20p subunit, domain D"/>
    <property type="match status" value="1"/>
</dbReference>
<dbReference type="FunFam" id="1.10.357.30:FF:000004">
    <property type="entry name" value="Exocyst complex component SEC15"/>
    <property type="match status" value="1"/>
</dbReference>
<evidence type="ECO:0000313" key="9">
    <source>
        <dbReference type="EMBL" id="PWN22209.1"/>
    </source>
</evidence>
<proteinExistence type="inferred from homology"/>
<dbReference type="GO" id="GO:0090522">
    <property type="term" value="P:vesicle tethering involved in exocytosis"/>
    <property type="evidence" value="ECO:0007669"/>
    <property type="project" value="UniProtKB-UniRule"/>
</dbReference>
<dbReference type="STRING" id="1684307.A0A316UAM2"/>
<feature type="chain" id="PRO_5016377193" description="Exocyst complex component SEC15" evidence="6">
    <location>
        <begin position="26"/>
        <end position="706"/>
    </location>
</feature>
<dbReference type="Proteomes" id="UP000245942">
    <property type="component" value="Unassembled WGS sequence"/>
</dbReference>
<evidence type="ECO:0000256" key="1">
    <source>
        <dbReference type="ARBA" id="ARBA00007944"/>
    </source>
</evidence>
<accession>A0A316UAM2</accession>
<dbReference type="GeneID" id="37012348"/>
<evidence type="ECO:0000256" key="6">
    <source>
        <dbReference type="SAM" id="SignalP"/>
    </source>
</evidence>
<dbReference type="OrthoDB" id="10267033at2759"/>
<evidence type="ECO:0000259" key="7">
    <source>
        <dbReference type="Pfam" id="PF04091"/>
    </source>
</evidence>
<sequence length="706" mass="80034">MATRPARRPLISLQAHLQSLLLTTSLDSTTSGSSFGAQSIAGPSNLSQTPGVDYTQDNLQQLGPIIKSLDEAAQADAFLRLLREFAKTEEARIKTICDENSTDFVSAVDKLLKVRSSTISLKHKIGELNQEVQAGGASLGGKKKQLLESQRTMNKVDEAIETLQLCLKVLDMANRIDGLIEERKYYPALRSLEELEAHHLAPLLAHDFAHYLHSSLPSMRSRIRQSVVREMKEWLFEVRQKSRTVGKIALKAMEDRQKKWRVRSERKGTDVLKLSKVNGPVESVYNERTEYSFMDNEEVRIDFEPLYQCIHIHDVLNQREELQRNYQEDRRAQANLLLSQGLSFHPSNPTFPSLLEEVVGFFLVEHHALDTCPAGFRSEQEVDDLWDDMCERVVDIVSIGLRDCKDTRTFVGTKAVVQTFIQTLEGYSFSVSKLNALLLTLFERYAHLLRDRFTADFQRAVRESEHQPMVVNNAEELEKVLNVCWLRPGDAESLREQSLPLALPFSQTYPLCCMDIRNLVDQYYTFSDGFSQHHRDIDDILKKSLDELLIQQVSTAIRTSVETISNLSQITQVVVNGEFFRLACTQLEALLAALRAPHRGGKLRLDASSHFSATLDIAQARIDSAIGAKLLEFIDLEDMDWTPNTGLHRGGIGRPSGYILDMVTWLETMMESVLVLLPKDTKMKAYRNAFAYIAGELLVSTSDRLW</sequence>
<dbReference type="PIRSF" id="PIRSF025007">
    <property type="entry name" value="Sec15"/>
    <property type="match status" value="1"/>
</dbReference>
<protein>
    <recommendedName>
        <fullName evidence="5">Exocyst complex component SEC15</fullName>
    </recommendedName>
</protein>
<keyword evidence="4" id="KW-0175">Coiled coil</keyword>
<evidence type="ECO:0000259" key="8">
    <source>
        <dbReference type="Pfam" id="PF20651"/>
    </source>
</evidence>
<evidence type="ECO:0000256" key="3">
    <source>
        <dbReference type="ARBA" id="ARBA00022483"/>
    </source>
</evidence>
<organism evidence="9 10">
    <name type="scientific">Pseudomicrostroma glucosiphilum</name>
    <dbReference type="NCBI Taxonomy" id="1684307"/>
    <lineage>
        <taxon>Eukaryota</taxon>
        <taxon>Fungi</taxon>
        <taxon>Dikarya</taxon>
        <taxon>Basidiomycota</taxon>
        <taxon>Ustilaginomycotina</taxon>
        <taxon>Exobasidiomycetes</taxon>
        <taxon>Microstromatales</taxon>
        <taxon>Microstromatales incertae sedis</taxon>
        <taxon>Pseudomicrostroma</taxon>
    </lineage>
</organism>
<evidence type="ECO:0000256" key="5">
    <source>
        <dbReference type="PIRNR" id="PIRNR025007"/>
    </source>
</evidence>
<dbReference type="AlphaFoldDB" id="A0A316UAM2"/>
<dbReference type="PANTHER" id="PTHR12702:SF0">
    <property type="entry name" value="EXOCYST COMPLEX COMPONENT 6"/>
    <property type="match status" value="1"/>
</dbReference>
<gene>
    <name evidence="9" type="ORF">BCV69DRAFT_256897</name>
</gene>
<dbReference type="InterPro" id="IPR042044">
    <property type="entry name" value="EXOC6PINT-1/Sec15/Tip20_C_dom2"/>
</dbReference>
<keyword evidence="2 5" id="KW-0813">Transport</keyword>
<keyword evidence="10" id="KW-1185">Reference proteome</keyword>
<dbReference type="EMBL" id="KZ819323">
    <property type="protein sequence ID" value="PWN22209.1"/>
    <property type="molecule type" value="Genomic_DNA"/>
</dbReference>
<name>A0A316UAM2_9BASI</name>
<reference evidence="9 10" key="1">
    <citation type="journal article" date="2018" name="Mol. Biol. Evol.">
        <title>Broad Genomic Sampling Reveals a Smut Pathogenic Ancestry of the Fungal Clade Ustilaginomycotina.</title>
        <authorList>
            <person name="Kijpornyongpan T."/>
            <person name="Mondo S.J."/>
            <person name="Barry K."/>
            <person name="Sandor L."/>
            <person name="Lee J."/>
            <person name="Lipzen A."/>
            <person name="Pangilinan J."/>
            <person name="LaButti K."/>
            <person name="Hainaut M."/>
            <person name="Henrissat B."/>
            <person name="Grigoriev I.V."/>
            <person name="Spatafora J.W."/>
            <person name="Aime M.C."/>
        </authorList>
    </citation>
    <scope>NUCLEOTIDE SEQUENCE [LARGE SCALE GENOMIC DNA]</scope>
    <source>
        <strain evidence="9 10">MCA 4718</strain>
    </source>
</reference>
<dbReference type="Gene3D" id="1.10.357.30">
    <property type="entry name" value="Exocyst complex subunit Sec15 C-terminal domain, N-terminal subdomain"/>
    <property type="match status" value="1"/>
</dbReference>
<dbReference type="GO" id="GO:0006893">
    <property type="term" value="P:Golgi to plasma membrane transport"/>
    <property type="evidence" value="ECO:0007669"/>
    <property type="project" value="TreeGrafter"/>
</dbReference>
<keyword evidence="3 5" id="KW-0268">Exocytosis</keyword>
<keyword evidence="6" id="KW-0732">Signal</keyword>
<feature type="domain" description="Exocyst complex component EXOC6/Sec15 N-terminal" evidence="8">
    <location>
        <begin position="82"/>
        <end position="249"/>
    </location>
</feature>
<evidence type="ECO:0000256" key="4">
    <source>
        <dbReference type="ARBA" id="ARBA00023054"/>
    </source>
</evidence>
<comment type="function">
    <text evidence="5">Component of the exocyst complex involved in the docking of exocytic vesicles with fusion sites on the plasma membrane.</text>
</comment>
<dbReference type="InterPro" id="IPR048359">
    <property type="entry name" value="EXOC6_Sec15_N"/>
</dbReference>
<dbReference type="InterPro" id="IPR042045">
    <property type="entry name" value="EXOC6/Sec15_C_dom1"/>
</dbReference>